<keyword evidence="2" id="KW-1185">Reference proteome</keyword>
<evidence type="ECO:0000313" key="2">
    <source>
        <dbReference type="Proteomes" id="UP000886653"/>
    </source>
</evidence>
<name>A0A9P6NBF2_9BASI</name>
<protein>
    <submittedName>
        <fullName evidence="1">Uncharacterized protein</fullName>
    </submittedName>
</protein>
<accession>A0A9P6NBF2</accession>
<evidence type="ECO:0000313" key="1">
    <source>
        <dbReference type="EMBL" id="KAG0140943.1"/>
    </source>
</evidence>
<gene>
    <name evidence="1" type="ORF">CROQUDRAFT_99404</name>
</gene>
<reference evidence="1" key="1">
    <citation type="submission" date="2013-11" db="EMBL/GenBank/DDBJ databases">
        <title>Genome sequence of the fusiform rust pathogen reveals effectors for host alternation and coevolution with pine.</title>
        <authorList>
            <consortium name="DOE Joint Genome Institute"/>
            <person name="Smith K."/>
            <person name="Pendleton A."/>
            <person name="Kubisiak T."/>
            <person name="Anderson C."/>
            <person name="Salamov A."/>
            <person name="Aerts A."/>
            <person name="Riley R."/>
            <person name="Clum A."/>
            <person name="Lindquist E."/>
            <person name="Ence D."/>
            <person name="Campbell M."/>
            <person name="Kronenberg Z."/>
            <person name="Feau N."/>
            <person name="Dhillon B."/>
            <person name="Hamelin R."/>
            <person name="Burleigh J."/>
            <person name="Smith J."/>
            <person name="Yandell M."/>
            <person name="Nelson C."/>
            <person name="Grigoriev I."/>
            <person name="Davis J."/>
        </authorList>
    </citation>
    <scope>NUCLEOTIDE SEQUENCE</scope>
    <source>
        <strain evidence="1">G11</strain>
    </source>
</reference>
<comment type="caution">
    <text evidence="1">The sequence shown here is derived from an EMBL/GenBank/DDBJ whole genome shotgun (WGS) entry which is preliminary data.</text>
</comment>
<dbReference type="Proteomes" id="UP000886653">
    <property type="component" value="Unassembled WGS sequence"/>
</dbReference>
<organism evidence="1 2">
    <name type="scientific">Cronartium quercuum f. sp. fusiforme G11</name>
    <dbReference type="NCBI Taxonomy" id="708437"/>
    <lineage>
        <taxon>Eukaryota</taxon>
        <taxon>Fungi</taxon>
        <taxon>Dikarya</taxon>
        <taxon>Basidiomycota</taxon>
        <taxon>Pucciniomycotina</taxon>
        <taxon>Pucciniomycetes</taxon>
        <taxon>Pucciniales</taxon>
        <taxon>Coleosporiaceae</taxon>
        <taxon>Cronartium</taxon>
    </lineage>
</organism>
<dbReference type="EMBL" id="MU167410">
    <property type="protein sequence ID" value="KAG0140943.1"/>
    <property type="molecule type" value="Genomic_DNA"/>
</dbReference>
<proteinExistence type="predicted"/>
<sequence length="76" mass="8588">MSIVVAAVKLQRPAALRSQGLSPVSSPFRLSKCEWRLLRTHGNHATLLHASLRQKQRLRPRGKVRLRKILLSEGPD</sequence>
<dbReference type="AlphaFoldDB" id="A0A9P6NBF2"/>